<dbReference type="InterPro" id="IPR006680">
    <property type="entry name" value="Amidohydro-rel"/>
</dbReference>
<organism evidence="2">
    <name type="scientific">marine sediment metagenome</name>
    <dbReference type="NCBI Taxonomy" id="412755"/>
    <lineage>
        <taxon>unclassified sequences</taxon>
        <taxon>metagenomes</taxon>
        <taxon>ecological metagenomes</taxon>
    </lineage>
</organism>
<dbReference type="InterPro" id="IPR032466">
    <property type="entry name" value="Metal_Hydrolase"/>
</dbReference>
<evidence type="ECO:0000259" key="1">
    <source>
        <dbReference type="Pfam" id="PF04909"/>
    </source>
</evidence>
<proteinExistence type="predicted"/>
<protein>
    <recommendedName>
        <fullName evidence="1">Amidohydrolase-related domain-containing protein</fullName>
    </recommendedName>
</protein>
<reference evidence="2" key="1">
    <citation type="journal article" date="2014" name="Front. Microbiol.">
        <title>High frequency of phylogenetically diverse reductive dehalogenase-homologous genes in deep subseafloor sedimentary metagenomes.</title>
        <authorList>
            <person name="Kawai M."/>
            <person name="Futagami T."/>
            <person name="Toyoda A."/>
            <person name="Takaki Y."/>
            <person name="Nishi S."/>
            <person name="Hori S."/>
            <person name="Arai W."/>
            <person name="Tsubouchi T."/>
            <person name="Morono Y."/>
            <person name="Uchiyama I."/>
            <person name="Ito T."/>
            <person name="Fujiyama A."/>
            <person name="Inagaki F."/>
            <person name="Takami H."/>
        </authorList>
    </citation>
    <scope>NUCLEOTIDE SEQUENCE</scope>
    <source>
        <strain evidence="2">Expedition CK06-06</strain>
    </source>
</reference>
<gene>
    <name evidence="2" type="ORF">S01H1_70408</name>
</gene>
<dbReference type="GO" id="GO:0016787">
    <property type="term" value="F:hydrolase activity"/>
    <property type="evidence" value="ECO:0007669"/>
    <property type="project" value="InterPro"/>
</dbReference>
<comment type="caution">
    <text evidence="2">The sequence shown here is derived from an EMBL/GenBank/DDBJ whole genome shotgun (WGS) entry which is preliminary data.</text>
</comment>
<sequence>ESAIPEFEKAAEELGIKKIVFQGLEWPGCDFSRNAEIKRAMDRRPDLFVGFGGINLWEETAPDRIDRLKDDGFSGLKFIIPPEPYHSERFYPYYERAEKLGMPVLFHLGIVSAKATEQVRVDNNLMRPIYLDSIARDFKELTVIGAHLGNPWYEEATMSARWNPNLFFDLTGSTLKKKKPSFLGELLWWNETTEYGSPYWSNAWEQIVFGTDVVAEKMYDVLNDYENLLESLNIPERLQSCVFYET</sequence>
<feature type="non-terminal residue" evidence="2">
    <location>
        <position position="1"/>
    </location>
</feature>
<dbReference type="Gene3D" id="3.20.20.140">
    <property type="entry name" value="Metal-dependent hydrolases"/>
    <property type="match status" value="1"/>
</dbReference>
<accession>X0Y8U8</accession>
<evidence type="ECO:0000313" key="2">
    <source>
        <dbReference type="EMBL" id="GAG33296.1"/>
    </source>
</evidence>
<name>X0Y8U8_9ZZZZ</name>
<feature type="non-terminal residue" evidence="2">
    <location>
        <position position="246"/>
    </location>
</feature>
<feature type="domain" description="Amidohydrolase-related" evidence="1">
    <location>
        <begin position="39"/>
        <end position="218"/>
    </location>
</feature>
<dbReference type="SUPFAM" id="SSF51556">
    <property type="entry name" value="Metallo-dependent hydrolases"/>
    <property type="match status" value="1"/>
</dbReference>
<dbReference type="Pfam" id="PF04909">
    <property type="entry name" value="Amidohydro_2"/>
    <property type="match status" value="1"/>
</dbReference>
<dbReference type="CDD" id="cd01292">
    <property type="entry name" value="metallo-dependent_hydrolases"/>
    <property type="match status" value="1"/>
</dbReference>
<dbReference type="EMBL" id="BARS01046819">
    <property type="protein sequence ID" value="GAG33296.1"/>
    <property type="molecule type" value="Genomic_DNA"/>
</dbReference>
<dbReference type="AlphaFoldDB" id="X0Y8U8"/>